<gene>
    <name evidence="5" type="ORF">GCM10008957_31410</name>
</gene>
<comment type="caution">
    <text evidence="5">The sequence shown here is derived from an EMBL/GenBank/DDBJ whole genome shotgun (WGS) entry which is preliminary data.</text>
</comment>
<dbReference type="Gene3D" id="1.10.150.130">
    <property type="match status" value="1"/>
</dbReference>
<dbReference type="InterPro" id="IPR011010">
    <property type="entry name" value="DNA_brk_join_enz"/>
</dbReference>
<accession>A0A918F8T4</accession>
<dbReference type="RefSeq" id="WP_189091465.1">
    <property type="nucleotide sequence ID" value="NZ_BMQL01000019.1"/>
</dbReference>
<dbReference type="Proteomes" id="UP000603865">
    <property type="component" value="Unassembled WGS sequence"/>
</dbReference>
<keyword evidence="6" id="KW-1185">Reference proteome</keyword>
<dbReference type="Pfam" id="PF02899">
    <property type="entry name" value="Phage_int_SAM_1"/>
    <property type="match status" value="1"/>
</dbReference>
<name>A0A918F8T4_9DEIO</name>
<dbReference type="GO" id="GO:0003677">
    <property type="term" value="F:DNA binding"/>
    <property type="evidence" value="ECO:0007669"/>
    <property type="project" value="UniProtKB-KW"/>
</dbReference>
<dbReference type="EMBL" id="BMQL01000019">
    <property type="protein sequence ID" value="GGR16479.1"/>
    <property type="molecule type" value="Genomic_DNA"/>
</dbReference>
<dbReference type="InterPro" id="IPR002104">
    <property type="entry name" value="Integrase_catalytic"/>
</dbReference>
<dbReference type="InterPro" id="IPR050090">
    <property type="entry name" value="Tyrosine_recombinase_XerCD"/>
</dbReference>
<reference evidence="5" key="1">
    <citation type="journal article" date="2014" name="Int. J. Syst. Evol. Microbiol.">
        <title>Complete genome sequence of Corynebacterium casei LMG S-19264T (=DSM 44701T), isolated from a smear-ripened cheese.</title>
        <authorList>
            <consortium name="US DOE Joint Genome Institute (JGI-PGF)"/>
            <person name="Walter F."/>
            <person name="Albersmeier A."/>
            <person name="Kalinowski J."/>
            <person name="Ruckert C."/>
        </authorList>
    </citation>
    <scope>NUCLEOTIDE SEQUENCE</scope>
    <source>
        <strain evidence="5">JCM 31311</strain>
    </source>
</reference>
<dbReference type="PANTHER" id="PTHR30349">
    <property type="entry name" value="PHAGE INTEGRASE-RELATED"/>
    <property type="match status" value="1"/>
</dbReference>
<sequence length="322" mass="36235">MGYELMVYNLDLQSRAERVAALDPAELRRRSVKAAQERDAAELWAIVEAYLVTRGGRGSRVSRHTLANYQQGLTVLLKFCETSGMSLLRPKANEPFHFVRQLEASSLAPKSVQSRLTAARCVFAALRWAGATEAAPFTDVRAASDPVPRTEKRKPYSESDLKRLLAKADPQQRLWILLGSHAGLRVSEMLSLRRADLHLDVEVPYLMVDGKGGKRQSVPVSPTLRAALKSWVAMTPQLPERVMSVRSSRAVEVSLSNLCAEVGVEYQRRHVHGLRHSAGTRVYVETRDLLEVRDHLRHRDITSSEIYVEYARKGKPSVTRDW</sequence>
<evidence type="ECO:0000259" key="4">
    <source>
        <dbReference type="PROSITE" id="PS51898"/>
    </source>
</evidence>
<dbReference type="SUPFAM" id="SSF56349">
    <property type="entry name" value="DNA breaking-rejoining enzymes"/>
    <property type="match status" value="1"/>
</dbReference>
<dbReference type="InterPro" id="IPR013762">
    <property type="entry name" value="Integrase-like_cat_sf"/>
</dbReference>
<dbReference type="Pfam" id="PF00589">
    <property type="entry name" value="Phage_integrase"/>
    <property type="match status" value="1"/>
</dbReference>
<dbReference type="PROSITE" id="PS51898">
    <property type="entry name" value="TYR_RECOMBINASE"/>
    <property type="match status" value="1"/>
</dbReference>
<feature type="domain" description="Tyr recombinase" evidence="4">
    <location>
        <begin position="151"/>
        <end position="320"/>
    </location>
</feature>
<evidence type="ECO:0000256" key="3">
    <source>
        <dbReference type="ARBA" id="ARBA00023172"/>
    </source>
</evidence>
<evidence type="ECO:0000313" key="6">
    <source>
        <dbReference type="Proteomes" id="UP000603865"/>
    </source>
</evidence>
<keyword evidence="2" id="KW-0238">DNA-binding</keyword>
<proteinExistence type="predicted"/>
<dbReference type="GO" id="GO:0015074">
    <property type="term" value="P:DNA integration"/>
    <property type="evidence" value="ECO:0007669"/>
    <property type="project" value="UniProtKB-KW"/>
</dbReference>
<keyword evidence="1" id="KW-0229">DNA integration</keyword>
<organism evidence="5 6">
    <name type="scientific">Deinococcus ruber</name>
    <dbReference type="NCBI Taxonomy" id="1848197"/>
    <lineage>
        <taxon>Bacteria</taxon>
        <taxon>Thermotogati</taxon>
        <taxon>Deinococcota</taxon>
        <taxon>Deinococci</taxon>
        <taxon>Deinococcales</taxon>
        <taxon>Deinococcaceae</taxon>
        <taxon>Deinococcus</taxon>
    </lineage>
</organism>
<reference evidence="5" key="2">
    <citation type="submission" date="2020-09" db="EMBL/GenBank/DDBJ databases">
        <authorList>
            <person name="Sun Q."/>
            <person name="Ohkuma M."/>
        </authorList>
    </citation>
    <scope>NUCLEOTIDE SEQUENCE</scope>
    <source>
        <strain evidence="5">JCM 31311</strain>
    </source>
</reference>
<keyword evidence="3" id="KW-0233">DNA recombination</keyword>
<dbReference type="GO" id="GO:0006310">
    <property type="term" value="P:DNA recombination"/>
    <property type="evidence" value="ECO:0007669"/>
    <property type="project" value="UniProtKB-KW"/>
</dbReference>
<dbReference type="AlphaFoldDB" id="A0A918F8T4"/>
<dbReference type="PANTHER" id="PTHR30349:SF81">
    <property type="entry name" value="TYROSINE RECOMBINASE XERC"/>
    <property type="match status" value="1"/>
</dbReference>
<evidence type="ECO:0000256" key="1">
    <source>
        <dbReference type="ARBA" id="ARBA00022908"/>
    </source>
</evidence>
<evidence type="ECO:0000313" key="5">
    <source>
        <dbReference type="EMBL" id="GGR16479.1"/>
    </source>
</evidence>
<protein>
    <submittedName>
        <fullName evidence="5">Integrase</fullName>
    </submittedName>
</protein>
<dbReference type="InterPro" id="IPR004107">
    <property type="entry name" value="Integrase_SAM-like_N"/>
</dbReference>
<dbReference type="Gene3D" id="1.10.443.10">
    <property type="entry name" value="Intergrase catalytic core"/>
    <property type="match status" value="1"/>
</dbReference>
<evidence type="ECO:0000256" key="2">
    <source>
        <dbReference type="ARBA" id="ARBA00023125"/>
    </source>
</evidence>
<dbReference type="InterPro" id="IPR010998">
    <property type="entry name" value="Integrase_recombinase_N"/>
</dbReference>
<dbReference type="CDD" id="cd00397">
    <property type="entry name" value="DNA_BRE_C"/>
    <property type="match status" value="1"/>
</dbReference>